<dbReference type="InterPro" id="IPR000182">
    <property type="entry name" value="GNAT_dom"/>
</dbReference>
<sequence length="173" mass="18228">MIAFVPLATVAGAAVEALLDRAFGPDRHGRTAYKVRGTVAPIAALSLAAVEDGALIGSIQCWPVLLDGDDGAAHPLVMIGPVAVEPGRQRDGIGRQLMRRALDAARAEGLDDRLMLIGDPEYYGRFFGFDASRTADWRLPGPVERHRLLSRGDRVPAIAGLLSPAIPAISAGA</sequence>
<keyword evidence="2" id="KW-0808">Transferase</keyword>
<dbReference type="SUPFAM" id="SSF55729">
    <property type="entry name" value="Acyl-CoA N-acyltransferases (Nat)"/>
    <property type="match status" value="1"/>
</dbReference>
<evidence type="ECO:0000313" key="3">
    <source>
        <dbReference type="Proteomes" id="UP000033200"/>
    </source>
</evidence>
<feature type="domain" description="N-acetyltransferase" evidence="1">
    <location>
        <begin position="2"/>
        <end position="150"/>
    </location>
</feature>
<dbReference type="Gene3D" id="3.40.630.30">
    <property type="match status" value="1"/>
</dbReference>
<proteinExistence type="predicted"/>
<dbReference type="Proteomes" id="UP000033200">
    <property type="component" value="Chromosome"/>
</dbReference>
<dbReference type="PROSITE" id="PS51186">
    <property type="entry name" value="GNAT"/>
    <property type="match status" value="1"/>
</dbReference>
<dbReference type="AlphaFoldDB" id="A0A097EH73"/>
<dbReference type="CDD" id="cd04301">
    <property type="entry name" value="NAT_SF"/>
    <property type="match status" value="1"/>
</dbReference>
<dbReference type="HOGENOM" id="CLU_081840_0_2_5"/>
<dbReference type="RefSeq" id="WP_038663287.1">
    <property type="nucleotide sequence ID" value="NZ_CP009571.1"/>
</dbReference>
<protein>
    <submittedName>
        <fullName evidence="2">GCN5 family acetyltransferase</fullName>
    </submittedName>
</protein>
<evidence type="ECO:0000313" key="2">
    <source>
        <dbReference type="EMBL" id="AIT06917.1"/>
    </source>
</evidence>
<dbReference type="STRING" id="1549858.MC45_11625"/>
<reference evidence="2 3" key="1">
    <citation type="submission" date="2014-09" db="EMBL/GenBank/DDBJ databases">
        <title>Using Illumina technology Improving SMRT sequencing Genome Assembly by RASTools.</title>
        <authorList>
            <person name="Zhou Y."/>
            <person name="Ma T."/>
            <person name="Liu T."/>
        </authorList>
    </citation>
    <scope>NUCLEOTIDE SEQUENCE [LARGE SCALE GENOMIC DNA]</scope>
    <source>
        <strain evidence="2 3">ATCC 55669</strain>
    </source>
</reference>
<evidence type="ECO:0000259" key="1">
    <source>
        <dbReference type="PROSITE" id="PS51186"/>
    </source>
</evidence>
<keyword evidence="3" id="KW-1185">Reference proteome</keyword>
<organism evidence="2 3">
    <name type="scientific">Sphingomonas taxi</name>
    <dbReference type="NCBI Taxonomy" id="1549858"/>
    <lineage>
        <taxon>Bacteria</taxon>
        <taxon>Pseudomonadati</taxon>
        <taxon>Pseudomonadota</taxon>
        <taxon>Alphaproteobacteria</taxon>
        <taxon>Sphingomonadales</taxon>
        <taxon>Sphingomonadaceae</taxon>
        <taxon>Sphingomonas</taxon>
    </lineage>
</organism>
<accession>A0A097EH73</accession>
<dbReference type="Pfam" id="PF00583">
    <property type="entry name" value="Acetyltransf_1"/>
    <property type="match status" value="1"/>
</dbReference>
<gene>
    <name evidence="2" type="ORF">MC45_11625</name>
</gene>
<name>A0A097EH73_9SPHN</name>
<dbReference type="InterPro" id="IPR016181">
    <property type="entry name" value="Acyl_CoA_acyltransferase"/>
</dbReference>
<dbReference type="EMBL" id="CP009571">
    <property type="protein sequence ID" value="AIT06917.1"/>
    <property type="molecule type" value="Genomic_DNA"/>
</dbReference>
<dbReference type="eggNOG" id="COG3153">
    <property type="taxonomic scope" value="Bacteria"/>
</dbReference>
<dbReference type="KEGG" id="stax:MC45_11625"/>
<dbReference type="GO" id="GO:0016747">
    <property type="term" value="F:acyltransferase activity, transferring groups other than amino-acyl groups"/>
    <property type="evidence" value="ECO:0007669"/>
    <property type="project" value="InterPro"/>
</dbReference>